<dbReference type="InterPro" id="IPR015424">
    <property type="entry name" value="PyrdxlP-dep_Trfase"/>
</dbReference>
<dbReference type="GO" id="GO:0008168">
    <property type="term" value="F:methyltransferase activity"/>
    <property type="evidence" value="ECO:0007669"/>
    <property type="project" value="UniProtKB-KW"/>
</dbReference>
<comment type="caution">
    <text evidence="9">The sequence shown here is derived from an EMBL/GenBank/DDBJ whole genome shotgun (WGS) entry which is preliminary data.</text>
</comment>
<evidence type="ECO:0000259" key="8">
    <source>
        <dbReference type="Pfam" id="PF00464"/>
    </source>
</evidence>
<keyword evidence="6" id="KW-0963">Cytoplasm</keyword>
<dbReference type="GO" id="GO:0005737">
    <property type="term" value="C:cytoplasm"/>
    <property type="evidence" value="ECO:0007669"/>
    <property type="project" value="UniProtKB-SubCell"/>
</dbReference>
<dbReference type="UniPathway" id="UPA00288">
    <property type="reaction ID" value="UER01023"/>
</dbReference>
<evidence type="ECO:0000313" key="9">
    <source>
        <dbReference type="EMBL" id="OGY56731.1"/>
    </source>
</evidence>
<dbReference type="GO" id="GO:0035999">
    <property type="term" value="P:tetrahydrofolate interconversion"/>
    <property type="evidence" value="ECO:0007669"/>
    <property type="project" value="UniProtKB-UniRule"/>
</dbReference>
<comment type="pathway">
    <text evidence="6">One-carbon metabolism; tetrahydrofolate interconversion.</text>
</comment>
<dbReference type="InterPro" id="IPR019798">
    <property type="entry name" value="Ser_HO-MeTrfase_PLP_BS"/>
</dbReference>
<feature type="site" description="Plays an important role in substrate specificity" evidence="6">
    <location>
        <position position="223"/>
    </location>
</feature>
<protein>
    <recommendedName>
        <fullName evidence="6">Serine hydroxymethyltransferase</fullName>
        <shortName evidence="6">SHMT</shortName>
        <shortName evidence="6">Serine methylase</shortName>
        <ecNumber evidence="6">2.1.2.1</ecNumber>
    </recommendedName>
</protein>
<comment type="catalytic activity">
    <reaction evidence="6">
        <text>(6R)-5,10-methylene-5,6,7,8-tetrahydrofolate + glycine + H2O = (6S)-5,6,7,8-tetrahydrofolate + L-serine</text>
        <dbReference type="Rhea" id="RHEA:15481"/>
        <dbReference type="ChEBI" id="CHEBI:15377"/>
        <dbReference type="ChEBI" id="CHEBI:15636"/>
        <dbReference type="ChEBI" id="CHEBI:33384"/>
        <dbReference type="ChEBI" id="CHEBI:57305"/>
        <dbReference type="ChEBI" id="CHEBI:57453"/>
        <dbReference type="EC" id="2.1.2.1"/>
    </reaction>
</comment>
<evidence type="ECO:0000256" key="6">
    <source>
        <dbReference type="HAMAP-Rule" id="MF_00051"/>
    </source>
</evidence>
<comment type="similarity">
    <text evidence="2 6">Belongs to the SHMT family.</text>
</comment>
<dbReference type="InterPro" id="IPR039429">
    <property type="entry name" value="SHMT-like_dom"/>
</dbReference>
<dbReference type="AlphaFoldDB" id="A0A1G1YWG8"/>
<dbReference type="PANTHER" id="PTHR11680">
    <property type="entry name" value="SERINE HYDROXYMETHYLTRANSFERASE"/>
    <property type="match status" value="1"/>
</dbReference>
<evidence type="ECO:0000256" key="2">
    <source>
        <dbReference type="ARBA" id="ARBA00006376"/>
    </source>
</evidence>
<dbReference type="InterPro" id="IPR015421">
    <property type="entry name" value="PyrdxlP-dep_Trfase_major"/>
</dbReference>
<keyword evidence="3 6" id="KW-0554">One-carbon metabolism</keyword>
<dbReference type="InterPro" id="IPR049943">
    <property type="entry name" value="Ser_HO-MeTrfase-like"/>
</dbReference>
<dbReference type="CDD" id="cd00378">
    <property type="entry name" value="SHMT"/>
    <property type="match status" value="1"/>
</dbReference>
<keyword evidence="4 6" id="KW-0808">Transferase</keyword>
<evidence type="ECO:0000256" key="1">
    <source>
        <dbReference type="ARBA" id="ARBA00001933"/>
    </source>
</evidence>
<comment type="caution">
    <text evidence="6">Lacks conserved residue(s) required for the propagation of feature annotation.</text>
</comment>
<dbReference type="Gene3D" id="3.90.1150.10">
    <property type="entry name" value="Aspartate Aminotransferase, domain 1"/>
    <property type="match status" value="1"/>
</dbReference>
<keyword evidence="5 6" id="KW-0663">Pyridoxal phosphate</keyword>
<name>A0A1G1YWG8_9BACT</name>
<dbReference type="Proteomes" id="UP000177062">
    <property type="component" value="Unassembled WGS sequence"/>
</dbReference>
<evidence type="ECO:0000313" key="10">
    <source>
        <dbReference type="Proteomes" id="UP000177062"/>
    </source>
</evidence>
<dbReference type="Gene3D" id="3.40.640.10">
    <property type="entry name" value="Type I PLP-dependent aspartate aminotransferase-like (Major domain)"/>
    <property type="match status" value="1"/>
</dbReference>
<feature type="modified residue" description="N6-(pyridoxal phosphate)lysine" evidence="6 7">
    <location>
        <position position="224"/>
    </location>
</feature>
<dbReference type="EMBL" id="MHIT01000019">
    <property type="protein sequence ID" value="OGY56731.1"/>
    <property type="molecule type" value="Genomic_DNA"/>
</dbReference>
<evidence type="ECO:0000256" key="7">
    <source>
        <dbReference type="PIRSR" id="PIRSR000412-50"/>
    </source>
</evidence>
<dbReference type="SUPFAM" id="SSF53383">
    <property type="entry name" value="PLP-dependent transferases"/>
    <property type="match status" value="1"/>
</dbReference>
<feature type="binding site" evidence="6">
    <location>
        <begin position="356"/>
        <end position="358"/>
    </location>
    <ligand>
        <name>(6S)-5,6,7,8-tetrahydrofolate</name>
        <dbReference type="ChEBI" id="CHEBI:57453"/>
    </ligand>
</feature>
<evidence type="ECO:0000256" key="3">
    <source>
        <dbReference type="ARBA" id="ARBA00022563"/>
    </source>
</evidence>
<sequence length="416" mass="45780">MDKKLQQLIRAELRRQRETLDLIASENLASQDTLSALASPLSNKYSEGYPGRRYYPGNRYIDKIEELAKTKALKLFGLSPKNWHVNVQPYSGSPANLAVYLALVKPGETIMGMKLSHGGHLTHGHKVSATGILWKSIQYGVNPDTGFIDYKEVAKLARLYKPKLIISGFTAYPRRIDFKKFRAIADSVGAYHIADISHIAGLIAGKVHPSPFPWADVVTTTTHKTLRGPRGAMIFANRRSRVARRNKVDIVSAIDKAVFPGLQGGPHDNVTAAKAQALSEDLLPTFKTYTRQVVKNAEALSRELNRLGFHLVSGGTDTHLILLDVRNFGIDGMEAEVRLERAGIVANRNSVPGDISPFKPSGVRLGTPSLTSRGMKEKEMKLVAGLIKGAISKKGGVRQEVNKLCKKFPAKRFLGR</sequence>
<dbReference type="UniPathway" id="UPA00193"/>
<dbReference type="GO" id="GO:0004372">
    <property type="term" value="F:glycine hydroxymethyltransferase activity"/>
    <property type="evidence" value="ECO:0007669"/>
    <property type="project" value="UniProtKB-UniRule"/>
</dbReference>
<comment type="cofactor">
    <cofactor evidence="1 6 7">
        <name>pyridoxal 5'-phosphate</name>
        <dbReference type="ChEBI" id="CHEBI:597326"/>
    </cofactor>
</comment>
<comment type="function">
    <text evidence="6">Catalyzes the reversible interconversion of serine and glycine with tetrahydrofolate (THF) serving as the one-carbon carrier. This reaction serves as the major source of one-carbon groups required for the biosynthesis of purines, thymidylate, methionine, and other important biomolecules. Also exhibits THF-independent aldolase activity toward beta-hydroxyamino acids, producing glycine and aldehydes, via a retro-aldol mechanism.</text>
</comment>
<dbReference type="EC" id="2.1.2.1" evidence="6"/>
<dbReference type="PIRSF" id="PIRSF000412">
    <property type="entry name" value="SHMT"/>
    <property type="match status" value="1"/>
</dbReference>
<dbReference type="GO" id="GO:0032259">
    <property type="term" value="P:methylation"/>
    <property type="evidence" value="ECO:0007669"/>
    <property type="project" value="UniProtKB-KW"/>
</dbReference>
<proteinExistence type="inferred from homology"/>
<gene>
    <name evidence="6" type="primary">glyA</name>
    <name evidence="9" type="ORF">A2Y84_01415</name>
</gene>
<feature type="binding site" evidence="6">
    <location>
        <begin position="119"/>
        <end position="121"/>
    </location>
    <ligand>
        <name>(6S)-5,6,7,8-tetrahydrofolate</name>
        <dbReference type="ChEBI" id="CHEBI:57453"/>
    </ligand>
</feature>
<dbReference type="Pfam" id="PF00464">
    <property type="entry name" value="SHMT"/>
    <property type="match status" value="1"/>
</dbReference>
<dbReference type="InterPro" id="IPR001085">
    <property type="entry name" value="Ser_HO-MeTrfase"/>
</dbReference>
<dbReference type="PANTHER" id="PTHR11680:SF35">
    <property type="entry name" value="SERINE HYDROXYMETHYLTRANSFERASE 1"/>
    <property type="match status" value="1"/>
</dbReference>
<dbReference type="InterPro" id="IPR015422">
    <property type="entry name" value="PyrdxlP-dep_Trfase_small"/>
</dbReference>
<keyword evidence="9" id="KW-0489">Methyltransferase</keyword>
<comment type="subunit">
    <text evidence="6">Homodimer.</text>
</comment>
<evidence type="ECO:0000256" key="5">
    <source>
        <dbReference type="ARBA" id="ARBA00022898"/>
    </source>
</evidence>
<comment type="subcellular location">
    <subcellularLocation>
        <location evidence="6">Cytoplasm</location>
    </subcellularLocation>
</comment>
<feature type="binding site" evidence="6">
    <location>
        <position position="115"/>
    </location>
    <ligand>
        <name>(6S)-5,6,7,8-tetrahydrofolate</name>
        <dbReference type="ChEBI" id="CHEBI:57453"/>
    </ligand>
</feature>
<dbReference type="PROSITE" id="PS00096">
    <property type="entry name" value="SHMT"/>
    <property type="match status" value="1"/>
</dbReference>
<dbReference type="HAMAP" id="MF_00051">
    <property type="entry name" value="SHMT"/>
    <property type="match status" value="1"/>
</dbReference>
<dbReference type="GO" id="GO:0019264">
    <property type="term" value="P:glycine biosynthetic process from serine"/>
    <property type="evidence" value="ECO:0007669"/>
    <property type="project" value="UniProtKB-UniRule"/>
</dbReference>
<comment type="pathway">
    <text evidence="6">Amino-acid biosynthesis; glycine biosynthesis; glycine from L-serine: step 1/1.</text>
</comment>
<keyword evidence="6" id="KW-0028">Amino-acid biosynthesis</keyword>
<evidence type="ECO:0000256" key="4">
    <source>
        <dbReference type="ARBA" id="ARBA00022679"/>
    </source>
</evidence>
<dbReference type="NCBIfam" id="NF000586">
    <property type="entry name" value="PRK00011.1"/>
    <property type="match status" value="1"/>
</dbReference>
<organism evidence="9 10">
    <name type="scientific">Candidatus Colwellbacteria bacterium RBG_13_48_8</name>
    <dbReference type="NCBI Taxonomy" id="1797685"/>
    <lineage>
        <taxon>Bacteria</taxon>
        <taxon>Candidatus Colwelliibacteriota</taxon>
    </lineage>
</organism>
<feature type="domain" description="Serine hydroxymethyltransferase-like" evidence="8">
    <location>
        <begin position="2"/>
        <end position="387"/>
    </location>
</feature>
<dbReference type="GO" id="GO:0030170">
    <property type="term" value="F:pyridoxal phosphate binding"/>
    <property type="evidence" value="ECO:0007669"/>
    <property type="project" value="UniProtKB-UniRule"/>
</dbReference>
<reference evidence="9 10" key="1">
    <citation type="journal article" date="2016" name="Nat. Commun.">
        <title>Thousands of microbial genomes shed light on interconnected biogeochemical processes in an aquifer system.</title>
        <authorList>
            <person name="Anantharaman K."/>
            <person name="Brown C.T."/>
            <person name="Hug L.A."/>
            <person name="Sharon I."/>
            <person name="Castelle C.J."/>
            <person name="Probst A.J."/>
            <person name="Thomas B.C."/>
            <person name="Singh A."/>
            <person name="Wilkins M.J."/>
            <person name="Karaoz U."/>
            <person name="Brodie E.L."/>
            <person name="Williams K.H."/>
            <person name="Hubbard S.S."/>
            <person name="Banfield J.F."/>
        </authorList>
    </citation>
    <scope>NUCLEOTIDE SEQUENCE [LARGE SCALE GENOMIC DNA]</scope>
</reference>
<accession>A0A1G1YWG8</accession>